<feature type="domain" description="Secretion system C-terminal sorting" evidence="2">
    <location>
        <begin position="418"/>
        <end position="488"/>
    </location>
</feature>
<dbReference type="EMBL" id="FTNM01000006">
    <property type="protein sequence ID" value="SIR44485.1"/>
    <property type="molecule type" value="Genomic_DNA"/>
</dbReference>
<dbReference type="OrthoDB" id="9802683at2"/>
<dbReference type="AlphaFoldDB" id="A0A1N7AZG6"/>
<dbReference type="Proteomes" id="UP000185924">
    <property type="component" value="Unassembled WGS sequence"/>
</dbReference>
<keyword evidence="1" id="KW-0732">Signal</keyword>
<sequence>MNKFITVLFLFTSFFSLTLSAQEIQGISSVERLTGLAVSKNTGEKPQSKVWSYACTQWTVLPDTSGTHLWRLDDNSWTRVMTLSTSTVTKADCKVKDAVVHVLLFEEVTPITNIVSEAEDSTKSLNNKAFLVSIEYEESQNTYKRWSQRPTTLDIKLDNGVETASIDIDSKGRMWLASDAVNKINVRWSDAPYTSWSSPITLATGVKNDDIAGVVALPGKVGVFWSNQNARRFGFKTHQDGASPSQWSADEMPASHSALNVGKGMADDHVNFAIASDGTLYCAVKTSYDMPGYPTIALLVRRPWGKWDKMYGISEFGTRPVALLDETLNRLMVIYSSVEGGGDILYKSTSLASINFGPQLRLMDGKFDNVSSSKAAFKSEAAILVSNKTHAHGVLISNGSPSLVKCPDFVPSFRSFVVYPNPFIAKTTVYFTLQEDDDYELLLFDSKGARIATLSKGRAQSGELNTVDLKDVARGLYVVRLQTSKSVRALKVIQER</sequence>
<protein>
    <submittedName>
        <fullName evidence="3">Por secretion system C-terminal sorting domain-containing protein</fullName>
    </submittedName>
</protein>
<dbReference type="STRING" id="1077936.SAMN05421545_3698"/>
<proteinExistence type="predicted"/>
<evidence type="ECO:0000259" key="2">
    <source>
        <dbReference type="Pfam" id="PF18962"/>
    </source>
</evidence>
<dbReference type="RefSeq" id="WP_076423167.1">
    <property type="nucleotide sequence ID" value="NZ_FTNM01000006.1"/>
</dbReference>
<name>A0A1N7AZG6_9BACT</name>
<accession>A0A1N7AZG6</accession>
<evidence type="ECO:0000313" key="3">
    <source>
        <dbReference type="EMBL" id="SIR44485.1"/>
    </source>
</evidence>
<evidence type="ECO:0000313" key="4">
    <source>
        <dbReference type="Proteomes" id="UP000185924"/>
    </source>
</evidence>
<reference evidence="4" key="1">
    <citation type="submission" date="2017-01" db="EMBL/GenBank/DDBJ databases">
        <authorList>
            <person name="Varghese N."/>
            <person name="Submissions S."/>
        </authorList>
    </citation>
    <scope>NUCLEOTIDE SEQUENCE [LARGE SCALE GENOMIC DNA]</scope>
    <source>
        <strain evidence="4">DM9</strain>
    </source>
</reference>
<dbReference type="Pfam" id="PF18962">
    <property type="entry name" value="Por_Secre_tail"/>
    <property type="match status" value="1"/>
</dbReference>
<keyword evidence="4" id="KW-1185">Reference proteome</keyword>
<evidence type="ECO:0000256" key="1">
    <source>
        <dbReference type="SAM" id="SignalP"/>
    </source>
</evidence>
<dbReference type="InterPro" id="IPR026444">
    <property type="entry name" value="Secre_tail"/>
</dbReference>
<dbReference type="NCBIfam" id="TIGR04183">
    <property type="entry name" value="Por_Secre_tail"/>
    <property type="match status" value="1"/>
</dbReference>
<organism evidence="3 4">
    <name type="scientific">Pontibacter lucknowensis</name>
    <dbReference type="NCBI Taxonomy" id="1077936"/>
    <lineage>
        <taxon>Bacteria</taxon>
        <taxon>Pseudomonadati</taxon>
        <taxon>Bacteroidota</taxon>
        <taxon>Cytophagia</taxon>
        <taxon>Cytophagales</taxon>
        <taxon>Hymenobacteraceae</taxon>
        <taxon>Pontibacter</taxon>
    </lineage>
</organism>
<feature type="chain" id="PRO_5013201616" evidence="1">
    <location>
        <begin position="22"/>
        <end position="496"/>
    </location>
</feature>
<feature type="signal peptide" evidence="1">
    <location>
        <begin position="1"/>
        <end position="21"/>
    </location>
</feature>
<gene>
    <name evidence="3" type="ORF">SAMN05421545_3698</name>
</gene>